<gene>
    <name evidence="2" type="ORF">NDI38_16365</name>
</gene>
<keyword evidence="3" id="KW-1185">Reference proteome</keyword>
<name>A0ABV0KL86_9CYAN</name>
<feature type="domain" description="Glutamine amidotransferase" evidence="1">
    <location>
        <begin position="73"/>
        <end position="198"/>
    </location>
</feature>
<dbReference type="EMBL" id="JAMPLM010000014">
    <property type="protein sequence ID" value="MEP1060012.1"/>
    <property type="molecule type" value="Genomic_DNA"/>
</dbReference>
<proteinExistence type="predicted"/>
<sequence length="246" mass="27700">MTKQRSQLRLLLLQIRDDAITCEEELNEFIRYSHLEAAQFTVLNVFETPVFNATCMEGFDALLVGGSSDASVTQPEQYPFVEHLKRLLKHCLHESIPVFASCFGFQAAIEALGGQVIVDVASMEMGTYPLQLTEAALTDELFYDVPNGFWAVLGHKERAVSLPEEAVLLASSALCPYQAFRVAGKPFYAFQFHPEIDPPDLRVRLTRYQSRYFDSTATLATMLQDLQETPIANQLVKKFIDRILLA</sequence>
<dbReference type="PANTHER" id="PTHR42695:SF5">
    <property type="entry name" value="GLUTAMINE AMIDOTRANSFERASE YLR126C-RELATED"/>
    <property type="match status" value="1"/>
</dbReference>
<dbReference type="RefSeq" id="WP_190447010.1">
    <property type="nucleotide sequence ID" value="NZ_JAMPLM010000014.1"/>
</dbReference>
<dbReference type="PANTHER" id="PTHR42695">
    <property type="entry name" value="GLUTAMINE AMIDOTRANSFERASE YLR126C-RELATED"/>
    <property type="match status" value="1"/>
</dbReference>
<dbReference type="InterPro" id="IPR029062">
    <property type="entry name" value="Class_I_gatase-like"/>
</dbReference>
<dbReference type="SUPFAM" id="SSF52317">
    <property type="entry name" value="Class I glutamine amidotransferase-like"/>
    <property type="match status" value="1"/>
</dbReference>
<organism evidence="2 3">
    <name type="scientific">Stenomitos frigidus AS-A4</name>
    <dbReference type="NCBI Taxonomy" id="2933935"/>
    <lineage>
        <taxon>Bacteria</taxon>
        <taxon>Bacillati</taxon>
        <taxon>Cyanobacteriota</taxon>
        <taxon>Cyanophyceae</taxon>
        <taxon>Leptolyngbyales</taxon>
        <taxon>Leptolyngbyaceae</taxon>
        <taxon>Stenomitos</taxon>
    </lineage>
</organism>
<dbReference type="Pfam" id="PF00117">
    <property type="entry name" value="GATase"/>
    <property type="match status" value="1"/>
</dbReference>
<reference evidence="2 3" key="1">
    <citation type="submission" date="2022-04" db="EMBL/GenBank/DDBJ databases">
        <title>Positive selection, recombination, and allopatry shape intraspecific diversity of widespread and dominant cyanobacteria.</title>
        <authorList>
            <person name="Wei J."/>
            <person name="Shu W."/>
            <person name="Hu C."/>
        </authorList>
    </citation>
    <scope>NUCLEOTIDE SEQUENCE [LARGE SCALE GENOMIC DNA]</scope>
    <source>
        <strain evidence="2 3">AS-A4</strain>
    </source>
</reference>
<dbReference type="PROSITE" id="PS51273">
    <property type="entry name" value="GATASE_TYPE_1"/>
    <property type="match status" value="1"/>
</dbReference>
<accession>A0ABV0KL86</accession>
<keyword evidence="2" id="KW-0315">Glutamine amidotransferase</keyword>
<protein>
    <submittedName>
        <fullName evidence="2">Type 1 glutamine amidotransferase</fullName>
    </submittedName>
</protein>
<evidence type="ECO:0000313" key="2">
    <source>
        <dbReference type="EMBL" id="MEP1060012.1"/>
    </source>
</evidence>
<evidence type="ECO:0000313" key="3">
    <source>
        <dbReference type="Proteomes" id="UP001476950"/>
    </source>
</evidence>
<dbReference type="CDD" id="cd01741">
    <property type="entry name" value="GATase1_1"/>
    <property type="match status" value="1"/>
</dbReference>
<dbReference type="Proteomes" id="UP001476950">
    <property type="component" value="Unassembled WGS sequence"/>
</dbReference>
<dbReference type="Gene3D" id="3.40.50.880">
    <property type="match status" value="1"/>
</dbReference>
<evidence type="ECO:0000259" key="1">
    <source>
        <dbReference type="Pfam" id="PF00117"/>
    </source>
</evidence>
<dbReference type="InterPro" id="IPR017926">
    <property type="entry name" value="GATASE"/>
</dbReference>
<comment type="caution">
    <text evidence="2">The sequence shown here is derived from an EMBL/GenBank/DDBJ whole genome shotgun (WGS) entry which is preliminary data.</text>
</comment>
<dbReference type="InterPro" id="IPR044992">
    <property type="entry name" value="ChyE-like"/>
</dbReference>